<keyword evidence="2" id="KW-0472">Membrane</keyword>
<evidence type="ECO:0000256" key="1">
    <source>
        <dbReference type="SAM" id="MobiDB-lite"/>
    </source>
</evidence>
<feature type="transmembrane region" description="Helical" evidence="2">
    <location>
        <begin position="110"/>
        <end position="128"/>
    </location>
</feature>
<dbReference type="EMBL" id="MCFI01000008">
    <property type="protein sequence ID" value="ORY83240.1"/>
    <property type="molecule type" value="Genomic_DNA"/>
</dbReference>
<proteinExistence type="predicted"/>
<dbReference type="STRING" id="56484.A0A1Y2FH21"/>
<dbReference type="InterPro" id="IPR036866">
    <property type="entry name" value="RibonucZ/Hydroxyglut_hydro"/>
</dbReference>
<feature type="transmembrane region" description="Helical" evidence="2">
    <location>
        <begin position="154"/>
        <end position="176"/>
    </location>
</feature>
<feature type="transmembrane region" description="Helical" evidence="2">
    <location>
        <begin position="255"/>
        <end position="283"/>
    </location>
</feature>
<accession>A0A1Y2FH21</accession>
<dbReference type="OrthoDB" id="17458at2759"/>
<feature type="transmembrane region" description="Helical" evidence="2">
    <location>
        <begin position="220"/>
        <end position="243"/>
    </location>
</feature>
<sequence>MSDKMPEPPVQDASEIEQQSVEPDTWIHRLISPSLRTEIRLFFNYPVQVKVHRTTWIDGLRGLAALEVFIYFLHCRMFGKDVDRTFGSEGRTSHLWRLPLLRNVYASGEAMLNTLMMISGTVITYGYLRKIRDGETERIYSAILGSMFRRVIRLYLPILILTFITALMVALDLRYYEEHAKDNFIMQLWHWAKASVAFCNPWRKIVVHSEMSHGYKYGTWAVPLSIFASFVCYSTLFVVSWLSKARYRLVIELAVLYYYLSTGTWWTSNYLFGMLFAEFLLWQESRTAEETPEPVITVATPQFWLQGLWWILFVVAWYLCGMPFKVPRAEKHLPGFNWFFDHVPKEFSKTEHLGRFWLMLGGSLLVICVSQLRVFRRLLEGRFLQHVGKHSYMLFLIQTDVIELFGDPLASLIKHDDMDNAPHAWLVSGYILYCATMVPVTLYAAGLATKYIYAPCGRLGEFLEKHGVNELVKAFKELKLLFFKRKSQTPDDSDDSTRNRLTTTLRSDNSATMVELNAMTSKDYPICTACGQQYGGLSTPANCFICQDARQFVPSHGQTWTTLKKMREDNYKNVFTKLPHNGDLAAWSIHTEPKFAIGQRAILLLDEHESNTLWDCVAYLDDNTVGWIKEQGGIGRICISHPHYYSTALDWAAVFDCPIFISKADEMWITRQPQPEDQMDRKRSWSLLSTEVEPVTQDLSFCRIGGHFDGSAVLHSKRHEAIFTGDTISLTPANRRITIMWSYPNMIPLDGKTVAEVCWPRLERLAFSNIYSKFVGEDLLNGGKEMVRRSFEEYCSKLNTPTDAFKMGIEQLLE</sequence>
<dbReference type="GeneID" id="63787108"/>
<gene>
    <name evidence="4" type="ORF">BCR37DRAFT_387090</name>
</gene>
<keyword evidence="2" id="KW-0812">Transmembrane</keyword>
<protein>
    <recommendedName>
        <fullName evidence="3">Acyltransferase 3 domain-containing protein</fullName>
    </recommendedName>
</protein>
<dbReference type="InterPro" id="IPR002656">
    <property type="entry name" value="Acyl_transf_3_dom"/>
</dbReference>
<dbReference type="AlphaFoldDB" id="A0A1Y2FH21"/>
<comment type="caution">
    <text evidence="4">The sequence shown here is derived from an EMBL/GenBank/DDBJ whole genome shotgun (WGS) entry which is preliminary data.</text>
</comment>
<organism evidence="4 5">
    <name type="scientific">Protomyces lactucae-debilis</name>
    <dbReference type="NCBI Taxonomy" id="2754530"/>
    <lineage>
        <taxon>Eukaryota</taxon>
        <taxon>Fungi</taxon>
        <taxon>Dikarya</taxon>
        <taxon>Ascomycota</taxon>
        <taxon>Taphrinomycotina</taxon>
        <taxon>Taphrinomycetes</taxon>
        <taxon>Taphrinales</taxon>
        <taxon>Protomycetaceae</taxon>
        <taxon>Protomyces</taxon>
    </lineage>
</organism>
<feature type="domain" description="Acyltransferase 3" evidence="3">
    <location>
        <begin position="55"/>
        <end position="438"/>
    </location>
</feature>
<dbReference type="SUPFAM" id="SSF56281">
    <property type="entry name" value="Metallo-hydrolase/oxidoreductase"/>
    <property type="match status" value="1"/>
</dbReference>
<feature type="region of interest" description="Disordered" evidence="1">
    <location>
        <begin position="1"/>
        <end position="20"/>
    </location>
</feature>
<evidence type="ECO:0000313" key="5">
    <source>
        <dbReference type="Proteomes" id="UP000193685"/>
    </source>
</evidence>
<feature type="transmembrane region" description="Helical" evidence="2">
    <location>
        <begin position="303"/>
        <end position="321"/>
    </location>
</feature>
<dbReference type="PANTHER" id="PTHR36839">
    <property type="entry name" value="METALLO-BETA-LACTAMASE FAMILY PROTEIN (AFU_ORTHOLOGUE AFUA_5G12770)"/>
    <property type="match status" value="1"/>
</dbReference>
<name>A0A1Y2FH21_PROLT</name>
<evidence type="ECO:0000313" key="4">
    <source>
        <dbReference type="EMBL" id="ORY83240.1"/>
    </source>
</evidence>
<feature type="transmembrane region" description="Helical" evidence="2">
    <location>
        <begin position="356"/>
        <end position="375"/>
    </location>
</feature>
<keyword evidence="2" id="KW-1133">Transmembrane helix</keyword>
<dbReference type="RefSeq" id="XP_040725821.1">
    <property type="nucleotide sequence ID" value="XM_040870509.1"/>
</dbReference>
<dbReference type="GO" id="GO:0016747">
    <property type="term" value="F:acyltransferase activity, transferring groups other than amino-acyl groups"/>
    <property type="evidence" value="ECO:0007669"/>
    <property type="project" value="InterPro"/>
</dbReference>
<evidence type="ECO:0000259" key="3">
    <source>
        <dbReference type="Pfam" id="PF01757"/>
    </source>
</evidence>
<reference evidence="4 5" key="1">
    <citation type="submission" date="2016-07" db="EMBL/GenBank/DDBJ databases">
        <title>Pervasive Adenine N6-methylation of Active Genes in Fungi.</title>
        <authorList>
            <consortium name="DOE Joint Genome Institute"/>
            <person name="Mondo S.J."/>
            <person name="Dannebaum R.O."/>
            <person name="Kuo R.C."/>
            <person name="Labutti K."/>
            <person name="Haridas S."/>
            <person name="Kuo A."/>
            <person name="Salamov A."/>
            <person name="Ahrendt S.R."/>
            <person name="Lipzen A."/>
            <person name="Sullivan W."/>
            <person name="Andreopoulos W.B."/>
            <person name="Clum A."/>
            <person name="Lindquist E."/>
            <person name="Daum C."/>
            <person name="Ramamoorthy G.K."/>
            <person name="Gryganskyi A."/>
            <person name="Culley D."/>
            <person name="Magnuson J.K."/>
            <person name="James T.Y."/>
            <person name="O'Malley M.A."/>
            <person name="Stajich J.E."/>
            <person name="Spatafora J.W."/>
            <person name="Visel A."/>
            <person name="Grigoriev I.V."/>
        </authorList>
    </citation>
    <scope>NUCLEOTIDE SEQUENCE [LARGE SCALE GENOMIC DNA]</scope>
    <source>
        <strain evidence="4 5">12-1054</strain>
    </source>
</reference>
<dbReference type="Pfam" id="PF01757">
    <property type="entry name" value="Acyl_transf_3"/>
    <property type="match status" value="1"/>
</dbReference>
<dbReference type="PANTHER" id="PTHR36839:SF1">
    <property type="entry name" value="METALLO-BETA-LACTAMASE FAMILY PROTEIN (AFU_ORTHOLOGUE AFUA_5G12770)"/>
    <property type="match status" value="1"/>
</dbReference>
<keyword evidence="5" id="KW-1185">Reference proteome</keyword>
<evidence type="ECO:0000256" key="2">
    <source>
        <dbReference type="SAM" id="Phobius"/>
    </source>
</evidence>
<dbReference type="Proteomes" id="UP000193685">
    <property type="component" value="Unassembled WGS sequence"/>
</dbReference>